<evidence type="ECO:0000259" key="9">
    <source>
        <dbReference type="Pfam" id="PF17801"/>
    </source>
</evidence>
<dbReference type="SUPFAM" id="SSF51445">
    <property type="entry name" value="(Trans)glycosidases"/>
    <property type="match status" value="1"/>
</dbReference>
<dbReference type="InterPro" id="IPR041233">
    <property type="entry name" value="Melibiase_C"/>
</dbReference>
<evidence type="ECO:0000256" key="8">
    <source>
        <dbReference type="RuleBase" id="RU361168"/>
    </source>
</evidence>
<keyword evidence="5 8" id="KW-0378">Hydrolase</keyword>
<dbReference type="EC" id="3.2.1.22" evidence="3 8"/>
<dbReference type="InterPro" id="IPR013785">
    <property type="entry name" value="Aldolase_TIM"/>
</dbReference>
<dbReference type="CDD" id="cd14792">
    <property type="entry name" value="GH27"/>
    <property type="match status" value="1"/>
</dbReference>
<dbReference type="InterPro" id="IPR000111">
    <property type="entry name" value="Glyco_hydro_27/36_CS"/>
</dbReference>
<dbReference type="Pfam" id="PF17801">
    <property type="entry name" value="Melibiase_C"/>
    <property type="match status" value="1"/>
</dbReference>
<dbReference type="KEGG" id="mgot:MgSA37_03673"/>
<dbReference type="PANTHER" id="PTHR11452">
    <property type="entry name" value="ALPHA-GALACTOSIDASE/ALPHA-N-ACETYLGALACTOSAMINIDASE"/>
    <property type="match status" value="1"/>
</dbReference>
<reference evidence="10 11" key="1">
    <citation type="submission" date="2015-12" db="EMBL/GenBank/DDBJ databases">
        <title>Genome sequence of Mucilaginibacter gotjawali.</title>
        <authorList>
            <person name="Lee J.S."/>
            <person name="Lee K.C."/>
            <person name="Kim K.K."/>
            <person name="Lee B.W."/>
        </authorList>
    </citation>
    <scope>NUCLEOTIDE SEQUENCE [LARGE SCALE GENOMIC DNA]</scope>
    <source>
        <strain evidence="10 11">SA3-7</strain>
    </source>
</reference>
<evidence type="ECO:0000313" key="11">
    <source>
        <dbReference type="Proteomes" id="UP000218263"/>
    </source>
</evidence>
<evidence type="ECO:0000256" key="4">
    <source>
        <dbReference type="ARBA" id="ARBA00022729"/>
    </source>
</evidence>
<dbReference type="PROSITE" id="PS00512">
    <property type="entry name" value="ALPHA_GALACTOSIDASE"/>
    <property type="match status" value="1"/>
</dbReference>
<keyword evidence="6 8" id="KW-1015">Disulfide bond</keyword>
<keyword evidence="7 8" id="KW-0326">Glycosidase</keyword>
<dbReference type="PANTHER" id="PTHR11452:SF75">
    <property type="entry name" value="ALPHA-GALACTOSIDASE MEL1"/>
    <property type="match status" value="1"/>
</dbReference>
<dbReference type="InterPro" id="IPR002241">
    <property type="entry name" value="Glyco_hydro_27"/>
</dbReference>
<comment type="catalytic activity">
    <reaction evidence="1 8">
        <text>Hydrolysis of terminal, non-reducing alpha-D-galactose residues in alpha-D-galactosides, including galactose oligosaccharides, galactomannans and galactolipids.</text>
        <dbReference type="EC" id="3.2.1.22"/>
    </reaction>
</comment>
<dbReference type="InterPro" id="IPR013780">
    <property type="entry name" value="Glyco_hydro_b"/>
</dbReference>
<evidence type="ECO:0000256" key="5">
    <source>
        <dbReference type="ARBA" id="ARBA00022801"/>
    </source>
</evidence>
<name>A0A0X8X4F4_9SPHI</name>
<proteinExistence type="inferred from homology"/>
<evidence type="ECO:0000256" key="6">
    <source>
        <dbReference type="ARBA" id="ARBA00023157"/>
    </source>
</evidence>
<evidence type="ECO:0000256" key="7">
    <source>
        <dbReference type="ARBA" id="ARBA00023295"/>
    </source>
</evidence>
<feature type="domain" description="Alpha galactosidase C-terminal" evidence="9">
    <location>
        <begin position="320"/>
        <end position="405"/>
    </location>
</feature>
<keyword evidence="4" id="KW-0732">Signal</keyword>
<dbReference type="Proteomes" id="UP000218263">
    <property type="component" value="Chromosome"/>
</dbReference>
<protein>
    <recommendedName>
        <fullName evidence="3 8">Alpha-galactosidase</fullName>
        <ecNumber evidence="3 8">3.2.1.22</ecNumber>
    </recommendedName>
    <alternativeName>
        <fullName evidence="8">Melibiase</fullName>
    </alternativeName>
</protein>
<evidence type="ECO:0000313" key="10">
    <source>
        <dbReference type="EMBL" id="BAU55484.1"/>
    </source>
</evidence>
<dbReference type="AlphaFoldDB" id="A0A0X8X4F4"/>
<organism evidence="10 11">
    <name type="scientific">Mucilaginibacter gotjawali</name>
    <dbReference type="NCBI Taxonomy" id="1550579"/>
    <lineage>
        <taxon>Bacteria</taxon>
        <taxon>Pseudomonadati</taxon>
        <taxon>Bacteroidota</taxon>
        <taxon>Sphingobacteriia</taxon>
        <taxon>Sphingobacteriales</taxon>
        <taxon>Sphingobacteriaceae</taxon>
        <taxon>Mucilaginibacter</taxon>
    </lineage>
</organism>
<dbReference type="EMBL" id="AP017313">
    <property type="protein sequence ID" value="BAU55484.1"/>
    <property type="molecule type" value="Genomic_DNA"/>
</dbReference>
<dbReference type="Pfam" id="PF16499">
    <property type="entry name" value="Melibiase_2"/>
    <property type="match status" value="1"/>
</dbReference>
<dbReference type="OrthoDB" id="9807519at2"/>
<comment type="similarity">
    <text evidence="2 8">Belongs to the glycosyl hydrolase 27 family.</text>
</comment>
<dbReference type="RefSeq" id="WP_096353833.1">
    <property type="nucleotide sequence ID" value="NZ_AP017313.1"/>
</dbReference>
<dbReference type="GO" id="GO:0016052">
    <property type="term" value="P:carbohydrate catabolic process"/>
    <property type="evidence" value="ECO:0007669"/>
    <property type="project" value="UniProtKB-ARBA"/>
</dbReference>
<evidence type="ECO:0000256" key="3">
    <source>
        <dbReference type="ARBA" id="ARBA00012755"/>
    </source>
</evidence>
<dbReference type="FunFam" id="3.20.20.70:FF:000202">
    <property type="entry name" value="Alpha-galactosidase"/>
    <property type="match status" value="1"/>
</dbReference>
<dbReference type="Gene3D" id="2.60.40.1180">
    <property type="entry name" value="Golgi alpha-mannosidase II"/>
    <property type="match status" value="1"/>
</dbReference>
<dbReference type="SUPFAM" id="SSF51011">
    <property type="entry name" value="Glycosyl hydrolase domain"/>
    <property type="match status" value="1"/>
</dbReference>
<sequence>MKVNPIKKILLASLLCLACCGQLFAQKFEELAQTPPMGWNSWNTFQTNIDLPLLKGMVDTYVSSGMKDAGYTYFVLDDGWMAMQRDKDGNLVADPKKFPNGMKEFADYVHAKGLKFGIYNCAGTLTCAGYPGTRGYEYQDARLYASWGVDYLKFDWCNTDGINAVEAYKTMSKAIRAAGRPMIFSLCEWGQHKPWRWAKDVGQLWRSTGDIGAGFEKNISKGGWTALSVLSILDQQDSIRQYAGPGHWNDPDMLEVGNGMKYNEDKAHFSLWCMLAAPLMAGNDLRKMSDQTRAILTNKELIALDQDPLGVEAFRFYAFDGIEIWVKPLANNELGVCFLNRSGKPQKVSYDWKDHVINDALSNTGFDFNQTTYKLRDLWEKKDIGTTTKPFSQVIPADDVVVLRLTK</sequence>
<dbReference type="InterPro" id="IPR017853">
    <property type="entry name" value="GH"/>
</dbReference>
<dbReference type="GO" id="GO:0004557">
    <property type="term" value="F:alpha-galactosidase activity"/>
    <property type="evidence" value="ECO:0007669"/>
    <property type="project" value="UniProtKB-EC"/>
</dbReference>
<evidence type="ECO:0000256" key="2">
    <source>
        <dbReference type="ARBA" id="ARBA00009743"/>
    </source>
</evidence>
<dbReference type="PRINTS" id="PR00740">
    <property type="entry name" value="GLHYDRLASE27"/>
</dbReference>
<dbReference type="Gene3D" id="3.20.20.70">
    <property type="entry name" value="Aldolase class I"/>
    <property type="match status" value="1"/>
</dbReference>
<accession>A0A0X8X4F4</accession>
<keyword evidence="11" id="KW-1185">Reference proteome</keyword>
<evidence type="ECO:0000256" key="1">
    <source>
        <dbReference type="ARBA" id="ARBA00001255"/>
    </source>
</evidence>
<gene>
    <name evidence="10" type="primary">agaA_4</name>
    <name evidence="10" type="ORF">MgSA37_03673</name>
</gene>